<dbReference type="PANTHER" id="PTHR47160">
    <property type="entry name" value="PUTATIVE-RELATED"/>
    <property type="match status" value="1"/>
</dbReference>
<reference evidence="7" key="1">
    <citation type="submission" date="2025-08" db="UniProtKB">
        <authorList>
            <consortium name="RefSeq"/>
        </authorList>
    </citation>
    <scope>IDENTIFICATION</scope>
    <source>
        <tissue evidence="7">Whole body</tissue>
    </source>
</reference>
<feature type="domain" description="FLYWCH-type" evidence="4">
    <location>
        <begin position="5"/>
        <end position="64"/>
    </location>
</feature>
<dbReference type="Pfam" id="PF10551">
    <property type="entry name" value="MULE"/>
    <property type="match status" value="1"/>
</dbReference>
<dbReference type="AlphaFoldDB" id="A0A8B8FJ97"/>
<gene>
    <name evidence="7" type="primary">LOC112683720</name>
</gene>
<evidence type="ECO:0000256" key="3">
    <source>
        <dbReference type="ARBA" id="ARBA00022833"/>
    </source>
</evidence>
<dbReference type="Pfam" id="PF04500">
    <property type="entry name" value="FLYWCH"/>
    <property type="match status" value="1"/>
</dbReference>
<dbReference type="GO" id="GO:0008270">
    <property type="term" value="F:zinc ion binding"/>
    <property type="evidence" value="ECO:0007669"/>
    <property type="project" value="UniProtKB-KW"/>
</dbReference>
<keyword evidence="3" id="KW-0862">Zinc</keyword>
<keyword evidence="1" id="KW-0479">Metal-binding</keyword>
<dbReference type="RefSeq" id="XP_025410657.1">
    <property type="nucleotide sequence ID" value="XM_025554872.1"/>
</dbReference>
<dbReference type="GeneID" id="112683720"/>
<protein>
    <submittedName>
        <fullName evidence="7">Uncharacterized protein LOC112683720</fullName>
    </submittedName>
</protein>
<sequence>MTSVTTIRKRDVFVDDGFMYVFDFLSRDGKKRFWRCRNRNICKARIHTNVKDLTVIKKINDHSHDLDAAKIEAEVAVTNIKIRSAQTLESTSIVLNEGTSGLSQAAKGTIPSICALKKKFRRIRQQIVTAPPASTDLISLIIPKTYSMFSSSQGVTEKFLLDDSGPGPDRILIFGRSSSLNILERSKVWFCDGTFKIAPPLFAQVYVILAKDIGGVHPLIYALLPNKQAKTYHRLFNRLKQLKPNLCPDFISCDFEKAAISSLKDIFINAQINGCLYHLTKNIRLKLCSLGLMTNYNNNADFALSVKMITAIAFVKIDDIDKVVDELAEYLPDELQDLLDWFEDNYIGRKNRSKSGSRPALSPPILWNVHDRVINDQDRTNNYAEAANRRLNTEMGVSHPTLWSFILSLHKIQSGRDTYYSQLEAGKSPPKKLKKYLDVDKRLKKIVSNYNSYNYISFLRGIAINLSLK</sequence>
<keyword evidence="6" id="KW-1185">Reference proteome</keyword>
<evidence type="ECO:0000259" key="5">
    <source>
        <dbReference type="Pfam" id="PF10551"/>
    </source>
</evidence>
<dbReference type="Gene3D" id="2.20.25.240">
    <property type="match status" value="1"/>
</dbReference>
<organism evidence="6 7">
    <name type="scientific">Sipha flava</name>
    <name type="common">yellow sugarcane aphid</name>
    <dbReference type="NCBI Taxonomy" id="143950"/>
    <lineage>
        <taxon>Eukaryota</taxon>
        <taxon>Metazoa</taxon>
        <taxon>Ecdysozoa</taxon>
        <taxon>Arthropoda</taxon>
        <taxon>Hexapoda</taxon>
        <taxon>Insecta</taxon>
        <taxon>Pterygota</taxon>
        <taxon>Neoptera</taxon>
        <taxon>Paraneoptera</taxon>
        <taxon>Hemiptera</taxon>
        <taxon>Sternorrhyncha</taxon>
        <taxon>Aphidomorpha</taxon>
        <taxon>Aphidoidea</taxon>
        <taxon>Aphididae</taxon>
        <taxon>Sipha</taxon>
    </lineage>
</organism>
<dbReference type="InterPro" id="IPR018289">
    <property type="entry name" value="MULE_transposase_dom"/>
</dbReference>
<dbReference type="OrthoDB" id="6606759at2759"/>
<dbReference type="PANTHER" id="PTHR47160:SF10">
    <property type="entry name" value="MULE TRANSPOSASE DOMAIN-CONTAINING PROTEIN"/>
    <property type="match status" value="1"/>
</dbReference>
<evidence type="ECO:0000256" key="2">
    <source>
        <dbReference type="ARBA" id="ARBA00022771"/>
    </source>
</evidence>
<accession>A0A8B8FJ97</accession>
<evidence type="ECO:0000259" key="4">
    <source>
        <dbReference type="Pfam" id="PF04500"/>
    </source>
</evidence>
<name>A0A8B8FJ97_9HEMI</name>
<evidence type="ECO:0000313" key="7">
    <source>
        <dbReference type="RefSeq" id="XP_025410657.1"/>
    </source>
</evidence>
<dbReference type="Proteomes" id="UP000694846">
    <property type="component" value="Unplaced"/>
</dbReference>
<keyword evidence="2" id="KW-0863">Zinc-finger</keyword>
<dbReference type="InterPro" id="IPR007588">
    <property type="entry name" value="Znf_FLYWCH"/>
</dbReference>
<evidence type="ECO:0000256" key="1">
    <source>
        <dbReference type="ARBA" id="ARBA00022723"/>
    </source>
</evidence>
<evidence type="ECO:0000313" key="6">
    <source>
        <dbReference type="Proteomes" id="UP000694846"/>
    </source>
</evidence>
<proteinExistence type="predicted"/>
<feature type="domain" description="MULE transposase" evidence="5">
    <location>
        <begin position="188"/>
        <end position="282"/>
    </location>
</feature>